<organism evidence="1 2">
    <name type="scientific">Chromobacterium rhizoryzae</name>
    <dbReference type="NCBI Taxonomy" id="1778675"/>
    <lineage>
        <taxon>Bacteria</taxon>
        <taxon>Pseudomonadati</taxon>
        <taxon>Pseudomonadota</taxon>
        <taxon>Betaproteobacteria</taxon>
        <taxon>Neisseriales</taxon>
        <taxon>Chromobacteriaceae</taxon>
        <taxon>Chromobacterium</taxon>
    </lineage>
</organism>
<proteinExistence type="predicted"/>
<evidence type="ECO:0000313" key="1">
    <source>
        <dbReference type="EMBL" id="AXT46383.1"/>
    </source>
</evidence>
<gene>
    <name evidence="1" type="ORF">D1345_09365</name>
</gene>
<keyword evidence="2" id="KW-1185">Reference proteome</keyword>
<sequence length="84" mass="9155">MDACVFIRTYGVEEASRVAIAAGTSLGYFKQIASCHRYPSRSLAHRLVKASDGRMDLVSLMTAQKTVIGRPSRSHAEVSNNPSE</sequence>
<dbReference type="AlphaFoldDB" id="A0AAD0RRC8"/>
<reference evidence="1 2" key="1">
    <citation type="submission" date="2018-08" db="EMBL/GenBank/DDBJ databases">
        <title>Complete genome sequence of JP2-74.</title>
        <authorList>
            <person name="Wu L."/>
        </authorList>
    </citation>
    <scope>NUCLEOTIDE SEQUENCE [LARGE SCALE GENOMIC DNA]</scope>
    <source>
        <strain evidence="1 2">JP2-74</strain>
    </source>
</reference>
<dbReference type="KEGG" id="crz:D1345_09365"/>
<dbReference type="EMBL" id="CP031968">
    <property type="protein sequence ID" value="AXT46383.1"/>
    <property type="molecule type" value="Genomic_DNA"/>
</dbReference>
<protein>
    <submittedName>
        <fullName evidence="1">Transcriptional regulator</fullName>
    </submittedName>
</protein>
<accession>A0AAD0RRC8</accession>
<dbReference type="Proteomes" id="UP000259465">
    <property type="component" value="Chromosome"/>
</dbReference>
<evidence type="ECO:0000313" key="2">
    <source>
        <dbReference type="Proteomes" id="UP000259465"/>
    </source>
</evidence>
<name>A0AAD0RRC8_9NEIS</name>